<evidence type="ECO:0000313" key="2">
    <source>
        <dbReference type="Proteomes" id="UP000283513"/>
    </source>
</evidence>
<name>A0A413YSA3_9FIRM</name>
<dbReference type="RefSeq" id="WP_014078245.1">
    <property type="nucleotide sequence ID" value="NZ_QSHO01000034.1"/>
</dbReference>
<comment type="caution">
    <text evidence="1">The sequence shown here is derived from an EMBL/GenBank/DDBJ whole genome shotgun (WGS) entry which is preliminary data.</text>
</comment>
<organism evidence="1 2">
    <name type="scientific">Roseburia intestinalis</name>
    <dbReference type="NCBI Taxonomy" id="166486"/>
    <lineage>
        <taxon>Bacteria</taxon>
        <taxon>Bacillati</taxon>
        <taxon>Bacillota</taxon>
        <taxon>Clostridia</taxon>
        <taxon>Lachnospirales</taxon>
        <taxon>Lachnospiraceae</taxon>
        <taxon>Roseburia</taxon>
    </lineage>
</organism>
<dbReference type="GeneID" id="93721924"/>
<accession>A0A413YSA3</accession>
<dbReference type="AlphaFoldDB" id="A0A413YSA3"/>
<dbReference type="EMBL" id="QSHO01000034">
    <property type="protein sequence ID" value="RHC11934.1"/>
    <property type="molecule type" value="Genomic_DNA"/>
</dbReference>
<evidence type="ECO:0000313" key="1">
    <source>
        <dbReference type="EMBL" id="RHC11934.1"/>
    </source>
</evidence>
<protein>
    <submittedName>
        <fullName evidence="1">Uncharacterized protein</fullName>
    </submittedName>
</protein>
<proteinExistence type="predicted"/>
<sequence length="102" mass="12408">MNKIDDEKHNELIVILSELIETIELMKKEEKDYLLIQNENEARDWMDFLKNHTDKDELKSLENEISDRFFFKFDVQIGTSELDNKRAELMKKYIFKSNEYLK</sequence>
<reference evidence="1 2" key="1">
    <citation type="submission" date="2018-08" db="EMBL/GenBank/DDBJ databases">
        <title>A genome reference for cultivated species of the human gut microbiota.</title>
        <authorList>
            <person name="Zou Y."/>
            <person name="Xue W."/>
            <person name="Luo G."/>
        </authorList>
    </citation>
    <scope>NUCLEOTIDE SEQUENCE [LARGE SCALE GENOMIC DNA]</scope>
    <source>
        <strain evidence="1 2">AM37-1AC</strain>
    </source>
</reference>
<dbReference type="Proteomes" id="UP000283513">
    <property type="component" value="Unassembled WGS sequence"/>
</dbReference>
<gene>
    <name evidence="1" type="ORF">DW856_19605</name>
</gene>